<evidence type="ECO:0000313" key="2">
    <source>
        <dbReference type="Proteomes" id="UP001642487"/>
    </source>
</evidence>
<accession>A0ABP0YTH3</accession>
<gene>
    <name evidence="1" type="ORF">CITCOLO1_LOCUS15824</name>
</gene>
<sequence>MAVSLCCKDSQSPSLPIFKQSFEVLDIRHATDTLTGGHHEHTRHNISTLVGGHPVHAKHITNALLMVNHIWHLKLNLVTSKLRNVRDITSAMVGGHI</sequence>
<evidence type="ECO:0000313" key="1">
    <source>
        <dbReference type="EMBL" id="CAK9323634.1"/>
    </source>
</evidence>
<dbReference type="EMBL" id="OZ021740">
    <property type="protein sequence ID" value="CAK9323634.1"/>
    <property type="molecule type" value="Genomic_DNA"/>
</dbReference>
<protein>
    <submittedName>
        <fullName evidence="1">Uncharacterized protein</fullName>
    </submittedName>
</protein>
<organism evidence="1 2">
    <name type="scientific">Citrullus colocynthis</name>
    <name type="common">colocynth</name>
    <dbReference type="NCBI Taxonomy" id="252529"/>
    <lineage>
        <taxon>Eukaryota</taxon>
        <taxon>Viridiplantae</taxon>
        <taxon>Streptophyta</taxon>
        <taxon>Embryophyta</taxon>
        <taxon>Tracheophyta</taxon>
        <taxon>Spermatophyta</taxon>
        <taxon>Magnoliopsida</taxon>
        <taxon>eudicotyledons</taxon>
        <taxon>Gunneridae</taxon>
        <taxon>Pentapetalae</taxon>
        <taxon>rosids</taxon>
        <taxon>fabids</taxon>
        <taxon>Cucurbitales</taxon>
        <taxon>Cucurbitaceae</taxon>
        <taxon>Benincaseae</taxon>
        <taxon>Citrullus</taxon>
    </lineage>
</organism>
<name>A0ABP0YTH3_9ROSI</name>
<dbReference type="Proteomes" id="UP001642487">
    <property type="component" value="Chromosome 6"/>
</dbReference>
<reference evidence="1 2" key="1">
    <citation type="submission" date="2024-03" db="EMBL/GenBank/DDBJ databases">
        <authorList>
            <person name="Gkanogiannis A."/>
            <person name="Becerra Lopez-Lavalle L."/>
        </authorList>
    </citation>
    <scope>NUCLEOTIDE SEQUENCE [LARGE SCALE GENOMIC DNA]</scope>
</reference>
<proteinExistence type="predicted"/>
<keyword evidence="2" id="KW-1185">Reference proteome</keyword>